<feature type="compositionally biased region" description="Basic and acidic residues" evidence="1">
    <location>
        <begin position="303"/>
        <end position="328"/>
    </location>
</feature>
<feature type="region of interest" description="Disordered" evidence="1">
    <location>
        <begin position="303"/>
        <end position="332"/>
    </location>
</feature>
<dbReference type="SUPFAM" id="SSF48537">
    <property type="entry name" value="Phospholipase C/P1 nuclease"/>
    <property type="match status" value="1"/>
</dbReference>
<evidence type="ECO:0000313" key="3">
    <source>
        <dbReference type="Proteomes" id="UP000625551"/>
    </source>
</evidence>
<sequence>MAFRQIAVLLLLTILLPLTGYSWGFFAHQRINRLAVFTLPPEMVGFYKKHIRYITENAVNPDRRRYAVAGEAPRHYIDLDVYGDSALYLMPRFWQQAVERYGEDTLMAHGIVPWHINRMKFQLTQAFKDRDLDRILRLSADMGHYIADACVPLHTTHNYNGQLTGQRGIHAFWETRLPEMLSDNYDFFVGQATYIEQPQLKAWDLVASAHLALDSVLRFERDLTREFDEDKKYSYEVRGNVTNRVYSREFSEAYHRRLNGQVERQMRLAIHTVASYWYTAWVDAGQPDLRMLASDISEEERQRLKMEEKEYEQGPHKPREEGETRLERQPLYLGKEQHGFVLERI</sequence>
<dbReference type="CDD" id="cd10981">
    <property type="entry name" value="ZnPC_S1P1"/>
    <property type="match status" value="1"/>
</dbReference>
<name>A0ABR7XLR2_9BACT</name>
<keyword evidence="3" id="KW-1185">Reference proteome</keyword>
<dbReference type="RefSeq" id="WP_191185039.1">
    <property type="nucleotide sequence ID" value="NZ_JACXAJ010000012.1"/>
</dbReference>
<evidence type="ECO:0000313" key="2">
    <source>
        <dbReference type="EMBL" id="MBD1398911.1"/>
    </source>
</evidence>
<gene>
    <name evidence="2" type="ORF">H9Q13_17205</name>
</gene>
<dbReference type="Gene3D" id="1.10.575.10">
    <property type="entry name" value="P1 Nuclease"/>
    <property type="match status" value="1"/>
</dbReference>
<organism evidence="2 3">
    <name type="scientific">Pontibacter aquaedesilientis</name>
    <dbReference type="NCBI Taxonomy" id="2766980"/>
    <lineage>
        <taxon>Bacteria</taxon>
        <taxon>Pseudomonadati</taxon>
        <taxon>Bacteroidota</taxon>
        <taxon>Cytophagia</taxon>
        <taxon>Cytophagales</taxon>
        <taxon>Hymenobacteraceae</taxon>
        <taxon>Pontibacter</taxon>
    </lineage>
</organism>
<evidence type="ECO:0000256" key="1">
    <source>
        <dbReference type="SAM" id="MobiDB-lite"/>
    </source>
</evidence>
<accession>A0ABR7XLR2</accession>
<comment type="caution">
    <text evidence="2">The sequence shown here is derived from an EMBL/GenBank/DDBJ whole genome shotgun (WGS) entry which is preliminary data.</text>
</comment>
<reference evidence="2 3" key="1">
    <citation type="submission" date="2020-09" db="EMBL/GenBank/DDBJ databases">
        <title>Genome sequencing and assembly of Pontibacter sp.</title>
        <authorList>
            <person name="Chhetri G."/>
        </authorList>
    </citation>
    <scope>NUCLEOTIDE SEQUENCE [LARGE SCALE GENOMIC DNA]</scope>
    <source>
        <strain evidence="2 3">JH31</strain>
    </source>
</reference>
<dbReference type="EMBL" id="JACXAJ010000012">
    <property type="protein sequence ID" value="MBD1398911.1"/>
    <property type="molecule type" value="Genomic_DNA"/>
</dbReference>
<dbReference type="InterPro" id="IPR008947">
    <property type="entry name" value="PLipase_C/P1_nuclease_dom_sf"/>
</dbReference>
<protein>
    <submittedName>
        <fullName evidence="2">S1/P1 Nuclease</fullName>
    </submittedName>
</protein>
<proteinExistence type="predicted"/>
<dbReference type="Proteomes" id="UP000625551">
    <property type="component" value="Unassembled WGS sequence"/>
</dbReference>